<feature type="signal peptide" evidence="2">
    <location>
        <begin position="1"/>
        <end position="16"/>
    </location>
</feature>
<keyword evidence="2" id="KW-0732">Signal</keyword>
<proteinExistence type="predicted"/>
<gene>
    <name evidence="3" type="ORF">FN846DRAFT_967576</name>
</gene>
<feature type="transmembrane region" description="Helical" evidence="1">
    <location>
        <begin position="54"/>
        <end position="72"/>
    </location>
</feature>
<dbReference type="Proteomes" id="UP000326924">
    <property type="component" value="Unassembled WGS sequence"/>
</dbReference>
<protein>
    <submittedName>
        <fullName evidence="3">Uncharacterized protein</fullName>
    </submittedName>
</protein>
<dbReference type="AlphaFoldDB" id="A0A5J5ELG8"/>
<sequence length="137" mass="14977">MVSKILLLTLLPGTNAFLLTGLDEHIARVERILNHALSHAAEHQDRIAGTLNHTLLSVFYLILLSALLVFALKEKPMLRATGGGAFFLCFLCVILAFSLQMGRLEPVVCGVLFAAFVDAKGRAFAEREQAQAQAKEE</sequence>
<keyword evidence="1" id="KW-0472">Membrane</keyword>
<accession>A0A5J5ELG8</accession>
<keyword evidence="4" id="KW-1185">Reference proteome</keyword>
<evidence type="ECO:0000313" key="4">
    <source>
        <dbReference type="Proteomes" id="UP000326924"/>
    </source>
</evidence>
<evidence type="ECO:0000256" key="1">
    <source>
        <dbReference type="SAM" id="Phobius"/>
    </source>
</evidence>
<organism evidence="3 4">
    <name type="scientific">Sphaerosporella brunnea</name>
    <dbReference type="NCBI Taxonomy" id="1250544"/>
    <lineage>
        <taxon>Eukaryota</taxon>
        <taxon>Fungi</taxon>
        <taxon>Dikarya</taxon>
        <taxon>Ascomycota</taxon>
        <taxon>Pezizomycotina</taxon>
        <taxon>Pezizomycetes</taxon>
        <taxon>Pezizales</taxon>
        <taxon>Pyronemataceae</taxon>
        <taxon>Sphaerosporella</taxon>
    </lineage>
</organism>
<dbReference type="EMBL" id="VXIS01000239">
    <property type="protein sequence ID" value="KAA8895866.1"/>
    <property type="molecule type" value="Genomic_DNA"/>
</dbReference>
<name>A0A5J5ELG8_9PEZI</name>
<feature type="transmembrane region" description="Helical" evidence="1">
    <location>
        <begin position="84"/>
        <end position="102"/>
    </location>
</feature>
<dbReference type="InParanoid" id="A0A5J5ELG8"/>
<feature type="chain" id="PRO_5023916945" evidence="2">
    <location>
        <begin position="17"/>
        <end position="137"/>
    </location>
</feature>
<keyword evidence="1" id="KW-1133">Transmembrane helix</keyword>
<comment type="caution">
    <text evidence="3">The sequence shown here is derived from an EMBL/GenBank/DDBJ whole genome shotgun (WGS) entry which is preliminary data.</text>
</comment>
<evidence type="ECO:0000256" key="2">
    <source>
        <dbReference type="SAM" id="SignalP"/>
    </source>
</evidence>
<evidence type="ECO:0000313" key="3">
    <source>
        <dbReference type="EMBL" id="KAA8895866.1"/>
    </source>
</evidence>
<keyword evidence="1" id="KW-0812">Transmembrane</keyword>
<reference evidence="3 4" key="1">
    <citation type="submission" date="2019-09" db="EMBL/GenBank/DDBJ databases">
        <title>Draft genome of the ectomycorrhizal ascomycete Sphaerosporella brunnea.</title>
        <authorList>
            <consortium name="DOE Joint Genome Institute"/>
            <person name="Benucci G.M."/>
            <person name="Marozzi G."/>
            <person name="Antonielli L."/>
            <person name="Sanchez S."/>
            <person name="Marco P."/>
            <person name="Wang X."/>
            <person name="Falini L.B."/>
            <person name="Barry K."/>
            <person name="Haridas S."/>
            <person name="Lipzen A."/>
            <person name="Labutti K."/>
            <person name="Grigoriev I.V."/>
            <person name="Murat C."/>
            <person name="Martin F."/>
            <person name="Albertini E."/>
            <person name="Donnini D."/>
            <person name="Bonito G."/>
        </authorList>
    </citation>
    <scope>NUCLEOTIDE SEQUENCE [LARGE SCALE GENOMIC DNA]</scope>
    <source>
        <strain evidence="3 4">Sb_GMNB300</strain>
    </source>
</reference>